<dbReference type="Proteomes" id="UP001501777">
    <property type="component" value="Unassembled WGS sequence"/>
</dbReference>
<comment type="caution">
    <text evidence="2">The sequence shown here is derived from an EMBL/GenBank/DDBJ whole genome shotgun (WGS) entry which is preliminary data.</text>
</comment>
<evidence type="ECO:0000313" key="2">
    <source>
        <dbReference type="EMBL" id="GAA2510100.1"/>
    </source>
</evidence>
<keyword evidence="3" id="KW-1185">Reference proteome</keyword>
<feature type="region of interest" description="Disordered" evidence="1">
    <location>
        <begin position="1"/>
        <end position="30"/>
    </location>
</feature>
<name>A0ABN3MX16_STRLO</name>
<accession>A0ABN3MX16</accession>
<feature type="compositionally biased region" description="Low complexity" evidence="1">
    <location>
        <begin position="1"/>
        <end position="24"/>
    </location>
</feature>
<protein>
    <submittedName>
        <fullName evidence="2">Uncharacterized protein</fullName>
    </submittedName>
</protein>
<sequence>MPNASTKSTTATTHATGLRTTGPTHFRLPPERAGRGCCYLEYVRDIANATNG</sequence>
<gene>
    <name evidence="2" type="ORF">GCM10010276_65520</name>
</gene>
<evidence type="ECO:0000256" key="1">
    <source>
        <dbReference type="SAM" id="MobiDB-lite"/>
    </source>
</evidence>
<proteinExistence type="predicted"/>
<reference evidence="2 3" key="1">
    <citation type="journal article" date="2019" name="Int. J. Syst. Evol. Microbiol.">
        <title>The Global Catalogue of Microorganisms (GCM) 10K type strain sequencing project: providing services to taxonomists for standard genome sequencing and annotation.</title>
        <authorList>
            <consortium name="The Broad Institute Genomics Platform"/>
            <consortium name="The Broad Institute Genome Sequencing Center for Infectious Disease"/>
            <person name="Wu L."/>
            <person name="Ma J."/>
        </authorList>
    </citation>
    <scope>NUCLEOTIDE SEQUENCE [LARGE SCALE GENOMIC DNA]</scope>
    <source>
        <strain evidence="2 3">JCM 4395</strain>
    </source>
</reference>
<dbReference type="EMBL" id="BAAASG010000016">
    <property type="protein sequence ID" value="GAA2510100.1"/>
    <property type="molecule type" value="Genomic_DNA"/>
</dbReference>
<evidence type="ECO:0000313" key="3">
    <source>
        <dbReference type="Proteomes" id="UP001501777"/>
    </source>
</evidence>
<organism evidence="2 3">
    <name type="scientific">Streptomyces longisporus</name>
    <dbReference type="NCBI Taxonomy" id="1948"/>
    <lineage>
        <taxon>Bacteria</taxon>
        <taxon>Bacillati</taxon>
        <taxon>Actinomycetota</taxon>
        <taxon>Actinomycetes</taxon>
        <taxon>Kitasatosporales</taxon>
        <taxon>Streptomycetaceae</taxon>
        <taxon>Streptomyces</taxon>
    </lineage>
</organism>